<sequence>MRKTVLAAVMLSVLAVSARADDNRIAIDLPPDIKARFLEQMRTHMNALNDVIHLMAAGKVREAGSVASSEMATGKGKGIGRFMPPEFREMGFDYHRSAGDFARLTAEISEPMDAAGWEKAVGGVAQITARCSACHATFRVK</sequence>
<evidence type="ECO:0000313" key="3">
    <source>
        <dbReference type="Proteomes" id="UP000001399"/>
    </source>
</evidence>
<dbReference type="OrthoDB" id="7359798at2"/>
<protein>
    <recommendedName>
        <fullName evidence="4">Cytochrome c class II</fullName>
    </recommendedName>
</protein>
<keyword evidence="1" id="KW-0732">Signal</keyword>
<feature type="chain" id="PRO_5003172060" description="Cytochrome c class II" evidence="1">
    <location>
        <begin position="21"/>
        <end position="141"/>
    </location>
</feature>
<dbReference type="KEGG" id="rva:Rvan_0354"/>
<proteinExistence type="predicted"/>
<dbReference type="GO" id="GO:0009055">
    <property type="term" value="F:electron transfer activity"/>
    <property type="evidence" value="ECO:0007669"/>
    <property type="project" value="InterPro"/>
</dbReference>
<accession>E3I7M4</accession>
<feature type="signal peptide" evidence="1">
    <location>
        <begin position="1"/>
        <end position="20"/>
    </location>
</feature>
<gene>
    <name evidence="2" type="ordered locus">Rvan_0354</name>
</gene>
<dbReference type="STRING" id="648757.Rvan_0354"/>
<organism evidence="2 3">
    <name type="scientific">Rhodomicrobium vannielii (strain ATCC 17100 / DSM 162 / LMG 4299 / NCIMB 10020 / ATH 3.1.1)</name>
    <dbReference type="NCBI Taxonomy" id="648757"/>
    <lineage>
        <taxon>Bacteria</taxon>
        <taxon>Pseudomonadati</taxon>
        <taxon>Pseudomonadota</taxon>
        <taxon>Alphaproteobacteria</taxon>
        <taxon>Hyphomicrobiales</taxon>
        <taxon>Hyphomicrobiaceae</taxon>
        <taxon>Rhodomicrobium</taxon>
    </lineage>
</organism>
<evidence type="ECO:0008006" key="4">
    <source>
        <dbReference type="Google" id="ProtNLM"/>
    </source>
</evidence>
<dbReference type="AlphaFoldDB" id="E3I7M4"/>
<dbReference type="GO" id="GO:0020037">
    <property type="term" value="F:heme binding"/>
    <property type="evidence" value="ECO:0007669"/>
    <property type="project" value="InterPro"/>
</dbReference>
<dbReference type="eggNOG" id="ENOG5032VGV">
    <property type="taxonomic scope" value="Bacteria"/>
</dbReference>
<keyword evidence="3" id="KW-1185">Reference proteome</keyword>
<evidence type="ECO:0000313" key="2">
    <source>
        <dbReference type="EMBL" id="ADP69640.1"/>
    </source>
</evidence>
<dbReference type="HOGENOM" id="CLU_115809_0_1_5"/>
<dbReference type="InterPro" id="IPR010980">
    <property type="entry name" value="Cyt_c/b562"/>
</dbReference>
<dbReference type="EMBL" id="CP002292">
    <property type="protein sequence ID" value="ADP69640.1"/>
    <property type="molecule type" value="Genomic_DNA"/>
</dbReference>
<dbReference type="GO" id="GO:0022900">
    <property type="term" value="P:electron transport chain"/>
    <property type="evidence" value="ECO:0007669"/>
    <property type="project" value="InterPro"/>
</dbReference>
<name>E3I7M4_RHOVT</name>
<dbReference type="GO" id="GO:0005506">
    <property type="term" value="F:iron ion binding"/>
    <property type="evidence" value="ECO:0007669"/>
    <property type="project" value="InterPro"/>
</dbReference>
<dbReference type="Proteomes" id="UP000001399">
    <property type="component" value="Chromosome"/>
</dbReference>
<reference evidence="3" key="1">
    <citation type="journal article" date="2011" name="J. Bacteriol.">
        <title>Genome sequences of eight morphologically diverse alphaproteobacteria.</title>
        <authorList>
            <consortium name="US DOE Joint Genome Institute"/>
            <person name="Brown P.J."/>
            <person name="Kysela D.T."/>
            <person name="Buechlein A."/>
            <person name="Hemmerich C."/>
            <person name="Brun Y.V."/>
        </authorList>
    </citation>
    <scope>NUCLEOTIDE SEQUENCE [LARGE SCALE GENOMIC DNA]</scope>
    <source>
        <strain evidence="3">ATCC 17100 / ATH 3.1.1 / DSM 162 / LMG 4299</strain>
    </source>
</reference>
<evidence type="ECO:0000256" key="1">
    <source>
        <dbReference type="SAM" id="SignalP"/>
    </source>
</evidence>
<dbReference type="SUPFAM" id="SSF47175">
    <property type="entry name" value="Cytochromes"/>
    <property type="match status" value="1"/>
</dbReference>